<keyword evidence="1 5" id="KW-0396">Initiation factor</keyword>
<protein>
    <recommendedName>
        <fullName evidence="9">Translation initiation factor eIF-4E</fullName>
    </recommendedName>
</protein>
<sequence>MSAAMSCKNTDRIPPDLSDAWPRARPSPPRRSSSLHKVVIAKLRPLPFQYLWSVWHSKPDDKGQYIVKTLVENVGDIGAFYRIFNNVPWNEIKQKDSIHIFRSGVRPLWEDAENQGGGRWLIRVRPESDRAVRVWEEICILCCGGELQAAIAQGLWIHSNGPIRTL</sequence>
<dbReference type="PANTHER" id="PTHR11960:SF66">
    <property type="entry name" value="EUKARYOTIC TRANSLATION INITIATION FACTOR 4E TYPE 3"/>
    <property type="match status" value="1"/>
</dbReference>
<dbReference type="Proteomes" id="UP001161757">
    <property type="component" value="Unassembled WGS sequence"/>
</dbReference>
<keyword evidence="3 5" id="KW-0694">RNA-binding</keyword>
<dbReference type="Pfam" id="PF01652">
    <property type="entry name" value="IF4E"/>
    <property type="match status" value="1"/>
</dbReference>
<name>A0AAN6ENY8_EXODE</name>
<keyword evidence="4 5" id="KW-0648">Protein biosynthesis</keyword>
<evidence type="ECO:0000313" key="8">
    <source>
        <dbReference type="Proteomes" id="UP001161757"/>
    </source>
</evidence>
<evidence type="ECO:0000256" key="4">
    <source>
        <dbReference type="ARBA" id="ARBA00022917"/>
    </source>
</evidence>
<gene>
    <name evidence="7" type="ORF">HRR80_007271</name>
</gene>
<dbReference type="PANTHER" id="PTHR11960">
    <property type="entry name" value="EUKARYOTIC TRANSLATION INITIATION FACTOR 4E RELATED"/>
    <property type="match status" value="1"/>
</dbReference>
<reference evidence="7" key="1">
    <citation type="submission" date="2023-01" db="EMBL/GenBank/DDBJ databases">
        <title>Exophiala dermititidis isolated from Cystic Fibrosis Patient.</title>
        <authorList>
            <person name="Kurbessoian T."/>
            <person name="Crocker A."/>
            <person name="Murante D."/>
            <person name="Hogan D.A."/>
            <person name="Stajich J.E."/>
        </authorList>
    </citation>
    <scope>NUCLEOTIDE SEQUENCE</scope>
    <source>
        <strain evidence="7">Ex8</strain>
    </source>
</reference>
<dbReference type="GO" id="GO:0016281">
    <property type="term" value="C:eukaryotic translation initiation factor 4F complex"/>
    <property type="evidence" value="ECO:0007669"/>
    <property type="project" value="TreeGrafter"/>
</dbReference>
<evidence type="ECO:0000256" key="2">
    <source>
        <dbReference type="ARBA" id="ARBA00022845"/>
    </source>
</evidence>
<keyword evidence="2" id="KW-0810">Translation regulation</keyword>
<dbReference type="SUPFAM" id="SSF55418">
    <property type="entry name" value="eIF4e-like"/>
    <property type="match status" value="1"/>
</dbReference>
<dbReference type="InterPro" id="IPR023398">
    <property type="entry name" value="TIF_eIF4e-like"/>
</dbReference>
<evidence type="ECO:0008006" key="9">
    <source>
        <dbReference type="Google" id="ProtNLM"/>
    </source>
</evidence>
<feature type="region of interest" description="Disordered" evidence="6">
    <location>
        <begin position="1"/>
        <end position="33"/>
    </location>
</feature>
<evidence type="ECO:0000256" key="1">
    <source>
        <dbReference type="ARBA" id="ARBA00022540"/>
    </source>
</evidence>
<organism evidence="7 8">
    <name type="scientific">Exophiala dermatitidis</name>
    <name type="common">Black yeast-like fungus</name>
    <name type="synonym">Wangiella dermatitidis</name>
    <dbReference type="NCBI Taxonomy" id="5970"/>
    <lineage>
        <taxon>Eukaryota</taxon>
        <taxon>Fungi</taxon>
        <taxon>Dikarya</taxon>
        <taxon>Ascomycota</taxon>
        <taxon>Pezizomycotina</taxon>
        <taxon>Eurotiomycetes</taxon>
        <taxon>Chaetothyriomycetidae</taxon>
        <taxon>Chaetothyriales</taxon>
        <taxon>Herpotrichiellaceae</taxon>
        <taxon>Exophiala</taxon>
    </lineage>
</organism>
<dbReference type="InterPro" id="IPR001040">
    <property type="entry name" value="TIF_eIF_4E"/>
</dbReference>
<dbReference type="Gene3D" id="3.30.760.10">
    <property type="entry name" value="RNA Cap, Translation Initiation Factor Eif4e"/>
    <property type="match status" value="1"/>
</dbReference>
<evidence type="ECO:0000256" key="5">
    <source>
        <dbReference type="RuleBase" id="RU004374"/>
    </source>
</evidence>
<accession>A0AAN6ENY8</accession>
<evidence type="ECO:0000256" key="6">
    <source>
        <dbReference type="SAM" id="MobiDB-lite"/>
    </source>
</evidence>
<comment type="similarity">
    <text evidence="5">Belongs to the eukaryotic initiation factor 4E family.</text>
</comment>
<dbReference type="GO" id="GO:0006417">
    <property type="term" value="P:regulation of translation"/>
    <property type="evidence" value="ECO:0007669"/>
    <property type="project" value="UniProtKB-KW"/>
</dbReference>
<dbReference type="EMBL" id="JAJGCB010000017">
    <property type="protein sequence ID" value="KAJ8988638.1"/>
    <property type="molecule type" value="Genomic_DNA"/>
</dbReference>
<dbReference type="GO" id="GO:0000340">
    <property type="term" value="F:RNA 7-methylguanosine cap binding"/>
    <property type="evidence" value="ECO:0007669"/>
    <property type="project" value="TreeGrafter"/>
</dbReference>
<evidence type="ECO:0000256" key="3">
    <source>
        <dbReference type="ARBA" id="ARBA00022884"/>
    </source>
</evidence>
<evidence type="ECO:0000313" key="7">
    <source>
        <dbReference type="EMBL" id="KAJ8988638.1"/>
    </source>
</evidence>
<dbReference type="GO" id="GO:0003743">
    <property type="term" value="F:translation initiation factor activity"/>
    <property type="evidence" value="ECO:0007669"/>
    <property type="project" value="UniProtKB-KW"/>
</dbReference>
<proteinExistence type="inferred from homology"/>
<comment type="caution">
    <text evidence="7">The sequence shown here is derived from an EMBL/GenBank/DDBJ whole genome shotgun (WGS) entry which is preliminary data.</text>
</comment>
<dbReference type="AlphaFoldDB" id="A0AAN6ENY8"/>